<keyword evidence="3 8" id="KW-0418">Kinase</keyword>
<dbReference type="EC" id="2.7.11.1" evidence="8"/>
<dbReference type="SMART" id="SM00220">
    <property type="entry name" value="S_TKc"/>
    <property type="match status" value="1"/>
</dbReference>
<evidence type="ECO:0000256" key="4">
    <source>
        <dbReference type="ARBA" id="ARBA00022840"/>
    </source>
</evidence>
<dbReference type="GO" id="GO:0004674">
    <property type="term" value="F:protein serine/threonine kinase activity"/>
    <property type="evidence" value="ECO:0007669"/>
    <property type="project" value="UniProtKB-EC"/>
</dbReference>
<feature type="compositionally biased region" description="Polar residues" evidence="6">
    <location>
        <begin position="340"/>
        <end position="360"/>
    </location>
</feature>
<dbReference type="SUPFAM" id="SSF56112">
    <property type="entry name" value="Protein kinase-like (PK-like)"/>
    <property type="match status" value="1"/>
</dbReference>
<evidence type="ECO:0000256" key="5">
    <source>
        <dbReference type="PROSITE-ProRule" id="PRU10141"/>
    </source>
</evidence>
<reference evidence="8 9" key="1">
    <citation type="submission" date="2019-08" db="EMBL/GenBank/DDBJ databases">
        <title>Deep-cultivation of Planctomycetes and their phenomic and genomic characterization uncovers novel biology.</title>
        <authorList>
            <person name="Wiegand S."/>
            <person name="Jogler M."/>
            <person name="Boedeker C."/>
            <person name="Pinto D."/>
            <person name="Vollmers J."/>
            <person name="Rivas-Marin E."/>
            <person name="Kohn T."/>
            <person name="Peeters S.H."/>
            <person name="Heuer A."/>
            <person name="Rast P."/>
            <person name="Oberbeckmann S."/>
            <person name="Bunk B."/>
            <person name="Jeske O."/>
            <person name="Meyerdierks A."/>
            <person name="Storesund J.E."/>
            <person name="Kallscheuer N."/>
            <person name="Luecker S."/>
            <person name="Lage O.M."/>
            <person name="Pohl T."/>
            <person name="Merkel B.J."/>
            <person name="Hornburger P."/>
            <person name="Mueller R.-W."/>
            <person name="Bruemmer F."/>
            <person name="Labrenz M."/>
            <person name="Spormann A.M."/>
            <person name="Op Den Camp H."/>
            <person name="Overmann J."/>
            <person name="Amann R."/>
            <person name="Jetten M.S.M."/>
            <person name="Mascher T."/>
            <person name="Medema M.H."/>
            <person name="Devos D.P."/>
            <person name="Kaster A.-K."/>
            <person name="Ovreas L."/>
            <person name="Rohde M."/>
            <person name="Galperin M.Y."/>
            <person name="Jogler C."/>
        </authorList>
    </citation>
    <scope>NUCLEOTIDE SEQUENCE [LARGE SCALE GENOMIC DNA]</scope>
    <source>
        <strain evidence="8 9">LF1</strain>
    </source>
</reference>
<keyword evidence="2 5" id="KW-0547">Nucleotide-binding</keyword>
<evidence type="ECO:0000256" key="2">
    <source>
        <dbReference type="ARBA" id="ARBA00022741"/>
    </source>
</evidence>
<dbReference type="InterPro" id="IPR008271">
    <property type="entry name" value="Ser/Thr_kinase_AS"/>
</dbReference>
<dbReference type="PROSITE" id="PS50011">
    <property type="entry name" value="PROTEIN_KINASE_DOM"/>
    <property type="match status" value="1"/>
</dbReference>
<dbReference type="PROSITE" id="PS00107">
    <property type="entry name" value="PROTEIN_KINASE_ATP"/>
    <property type="match status" value="1"/>
</dbReference>
<dbReference type="AlphaFoldDB" id="A0A5B1CCA8"/>
<dbReference type="InterPro" id="IPR000719">
    <property type="entry name" value="Prot_kinase_dom"/>
</dbReference>
<dbReference type="PANTHER" id="PTHR43289">
    <property type="entry name" value="MITOGEN-ACTIVATED PROTEIN KINASE KINASE KINASE 20-RELATED"/>
    <property type="match status" value="1"/>
</dbReference>
<keyword evidence="1 8" id="KW-0808">Transferase</keyword>
<feature type="compositionally biased region" description="Basic and acidic residues" evidence="6">
    <location>
        <begin position="361"/>
        <end position="370"/>
    </location>
</feature>
<protein>
    <submittedName>
        <fullName evidence="8">Serine/threonine-protein kinase PknB</fullName>
        <ecNumber evidence="8">2.7.11.1</ecNumber>
    </submittedName>
</protein>
<evidence type="ECO:0000256" key="1">
    <source>
        <dbReference type="ARBA" id="ARBA00022679"/>
    </source>
</evidence>
<accession>A0A5B1CCA8</accession>
<evidence type="ECO:0000256" key="6">
    <source>
        <dbReference type="SAM" id="MobiDB-lite"/>
    </source>
</evidence>
<dbReference type="CDD" id="cd14014">
    <property type="entry name" value="STKc_PknB_like"/>
    <property type="match status" value="1"/>
</dbReference>
<dbReference type="PANTHER" id="PTHR43289:SF6">
    <property type="entry name" value="SERINE_THREONINE-PROTEIN KINASE NEKL-3"/>
    <property type="match status" value="1"/>
</dbReference>
<dbReference type="PROSITE" id="PS00108">
    <property type="entry name" value="PROTEIN_KINASE_ST"/>
    <property type="match status" value="1"/>
</dbReference>
<dbReference type="Pfam" id="PF00069">
    <property type="entry name" value="Pkinase"/>
    <property type="match status" value="1"/>
</dbReference>
<keyword evidence="9" id="KW-1185">Reference proteome</keyword>
<evidence type="ECO:0000313" key="8">
    <source>
        <dbReference type="EMBL" id="KAA1258767.1"/>
    </source>
</evidence>
<comment type="caution">
    <text evidence="8">The sequence shown here is derived from an EMBL/GenBank/DDBJ whole genome shotgun (WGS) entry which is preliminary data.</text>
</comment>
<evidence type="ECO:0000313" key="9">
    <source>
        <dbReference type="Proteomes" id="UP000322699"/>
    </source>
</evidence>
<gene>
    <name evidence="8" type="primary">pknB_4</name>
    <name evidence="8" type="ORF">LF1_12900</name>
</gene>
<proteinExistence type="predicted"/>
<keyword evidence="4 5" id="KW-0067">ATP-binding</keyword>
<feature type="region of interest" description="Disordered" evidence="6">
    <location>
        <begin position="259"/>
        <end position="373"/>
    </location>
</feature>
<sequence>MIGRGGMGNVYAAEHQATGHQVAVKLISAHVADEPRFRRRFEKEIHALKLLKHPGIVRLIGYGEENGQLFYSMELVVGETLQTRIRREKRLSPNETIDIAIQICAALKHAHDIGVQHRDLKPANLMLTGDDKVKLVDFGIPKNYWDSSEETGTGSVLGTPDYMAPEQADDGTITARTDLYSLGSVMYAMLAGRSPFKGKNATAVIEALRREKPIPLSMIASDAPEELCELVHQLLEKVAGDRPPTALVVMNRLKAMKEAMQSKVTQAGNDEKTRSGEPGFDGSGKANQDASANRSDAGANSSVGSSKSGDKTIVSVNDKTRLGQTGSILGKEKDAGVGSESPTLLSQPNSGGEEATSTTRTHFETVDHSKPTSTLLRPDDLSDHVSSKVSVIASAVAIIALIGVLGWAMVTAITPPTSDQLYQSAIVQGDIDAAEAFLMRYPDDDRVAAVVDFRMQHRLRSTLNRLKATEKIGLKKLGAAETSFLSAMSERESVPGQDGDQDSNQAGQKLRQWLAAFGDAEDGNPAYPLVELARYELDQINGKANTAKMDPRAKEVLNEIQAAIALQDPAATEAKLRAIVATFTDESWAAPALDQALRWLEARDNATMPD</sequence>
<dbReference type="EMBL" id="VRLW01000001">
    <property type="protein sequence ID" value="KAA1258767.1"/>
    <property type="molecule type" value="Genomic_DNA"/>
</dbReference>
<evidence type="ECO:0000256" key="3">
    <source>
        <dbReference type="ARBA" id="ARBA00022777"/>
    </source>
</evidence>
<dbReference type="GO" id="GO:0005524">
    <property type="term" value="F:ATP binding"/>
    <property type="evidence" value="ECO:0007669"/>
    <property type="project" value="UniProtKB-UniRule"/>
</dbReference>
<feature type="compositionally biased region" description="Polar residues" evidence="6">
    <location>
        <begin position="314"/>
        <end position="327"/>
    </location>
</feature>
<dbReference type="Proteomes" id="UP000322699">
    <property type="component" value="Unassembled WGS sequence"/>
</dbReference>
<feature type="binding site" evidence="5">
    <location>
        <position position="25"/>
    </location>
    <ligand>
        <name>ATP</name>
        <dbReference type="ChEBI" id="CHEBI:30616"/>
    </ligand>
</feature>
<dbReference type="Gene3D" id="1.10.510.10">
    <property type="entry name" value="Transferase(Phosphotransferase) domain 1"/>
    <property type="match status" value="1"/>
</dbReference>
<dbReference type="Gene3D" id="3.30.200.20">
    <property type="entry name" value="Phosphorylase Kinase, domain 1"/>
    <property type="match status" value="1"/>
</dbReference>
<feature type="domain" description="Protein kinase" evidence="7">
    <location>
        <begin position="1"/>
        <end position="256"/>
    </location>
</feature>
<name>A0A5B1CCA8_9BACT</name>
<dbReference type="InterPro" id="IPR017441">
    <property type="entry name" value="Protein_kinase_ATP_BS"/>
</dbReference>
<evidence type="ECO:0000259" key="7">
    <source>
        <dbReference type="PROSITE" id="PS50011"/>
    </source>
</evidence>
<dbReference type="InterPro" id="IPR011009">
    <property type="entry name" value="Kinase-like_dom_sf"/>
</dbReference>
<organism evidence="8 9">
    <name type="scientific">Rubripirellula obstinata</name>
    <dbReference type="NCBI Taxonomy" id="406547"/>
    <lineage>
        <taxon>Bacteria</taxon>
        <taxon>Pseudomonadati</taxon>
        <taxon>Planctomycetota</taxon>
        <taxon>Planctomycetia</taxon>
        <taxon>Pirellulales</taxon>
        <taxon>Pirellulaceae</taxon>
        <taxon>Rubripirellula</taxon>
    </lineage>
</organism>
<feature type="compositionally biased region" description="Polar residues" evidence="6">
    <location>
        <begin position="285"/>
        <end position="307"/>
    </location>
</feature>